<dbReference type="SUPFAM" id="SSF52540">
    <property type="entry name" value="P-loop containing nucleoside triphosphate hydrolases"/>
    <property type="match status" value="1"/>
</dbReference>
<protein>
    <recommendedName>
        <fullName evidence="2">Sulfotransferase family protein</fullName>
    </recommendedName>
</protein>
<comment type="caution">
    <text evidence="1">The sequence shown here is derived from an EMBL/GenBank/DDBJ whole genome shotgun (WGS) entry which is preliminary data.</text>
</comment>
<reference evidence="1" key="1">
    <citation type="journal article" date="2020" name="mSystems">
        <title>Genome- and Community-Level Interaction Insights into Carbon Utilization and Element Cycling Functions of Hydrothermarchaeota in Hydrothermal Sediment.</title>
        <authorList>
            <person name="Zhou Z."/>
            <person name="Liu Y."/>
            <person name="Xu W."/>
            <person name="Pan J."/>
            <person name="Luo Z.H."/>
            <person name="Li M."/>
        </authorList>
    </citation>
    <scope>NUCLEOTIDE SEQUENCE [LARGE SCALE GENOMIC DNA]</scope>
    <source>
        <strain evidence="1">SpSt-456</strain>
    </source>
</reference>
<organism evidence="1">
    <name type="scientific">Desulfacinum infernum</name>
    <dbReference type="NCBI Taxonomy" id="35837"/>
    <lineage>
        <taxon>Bacteria</taxon>
        <taxon>Pseudomonadati</taxon>
        <taxon>Thermodesulfobacteriota</taxon>
        <taxon>Syntrophobacteria</taxon>
        <taxon>Syntrophobacterales</taxon>
        <taxon>Syntrophobacteraceae</taxon>
        <taxon>Desulfacinum</taxon>
    </lineage>
</organism>
<evidence type="ECO:0000313" key="1">
    <source>
        <dbReference type="EMBL" id="HFK98628.1"/>
    </source>
</evidence>
<proteinExistence type="predicted"/>
<gene>
    <name evidence="1" type="ORF">ENS06_15045</name>
</gene>
<name>A0A832A4T5_9BACT</name>
<dbReference type="AlphaFoldDB" id="A0A832A4T5"/>
<evidence type="ECO:0008006" key="2">
    <source>
        <dbReference type="Google" id="ProtNLM"/>
    </source>
</evidence>
<dbReference type="InterPro" id="IPR027417">
    <property type="entry name" value="P-loop_NTPase"/>
</dbReference>
<sequence length="275" mass="32221">MSYPHHFWNPSGIRLPPKRVPVKNPMTMPNIIIFTTGASGSSVLAGLLGSQGFWLGHQTAKLQFDTYENAELVDLNVQILRKSGYPRRDANDLPPPDVRRIEDLIKTEDLGPYRAFVKECENHRPWLWKDPRLAYTIYFWRHIVDVKSVKFVVITREFDQAYAGLIHSRKVYMSPKQYKQINDNYIKAIDLFFEKMGTRSTVSLTFEDLILFPQRMMQLMNEALETSLSVEALERVYKGKLYKRRYHRVDYFRALGKFIIKKAIGDVERFPRRGV</sequence>
<dbReference type="Gene3D" id="3.40.50.300">
    <property type="entry name" value="P-loop containing nucleotide triphosphate hydrolases"/>
    <property type="match status" value="1"/>
</dbReference>
<dbReference type="EMBL" id="DSTK01000041">
    <property type="protein sequence ID" value="HFK98628.1"/>
    <property type="molecule type" value="Genomic_DNA"/>
</dbReference>
<accession>A0A832A4T5</accession>